<name>A0AA39N9K9_9AGAR</name>
<keyword evidence="3" id="KW-1185">Reference proteome</keyword>
<protein>
    <submittedName>
        <fullName evidence="2">Kinase-like domain-containing protein</fullName>
    </submittedName>
</protein>
<organism evidence="2 3">
    <name type="scientific">Armillaria novae-zelandiae</name>
    <dbReference type="NCBI Taxonomy" id="153914"/>
    <lineage>
        <taxon>Eukaryota</taxon>
        <taxon>Fungi</taxon>
        <taxon>Dikarya</taxon>
        <taxon>Basidiomycota</taxon>
        <taxon>Agaricomycotina</taxon>
        <taxon>Agaricomycetes</taxon>
        <taxon>Agaricomycetidae</taxon>
        <taxon>Agaricales</taxon>
        <taxon>Marasmiineae</taxon>
        <taxon>Physalacriaceae</taxon>
        <taxon>Armillaria</taxon>
    </lineage>
</organism>
<dbReference type="InterPro" id="IPR000719">
    <property type="entry name" value="Prot_kinase_dom"/>
</dbReference>
<dbReference type="Pfam" id="PF07714">
    <property type="entry name" value="PK_Tyr_Ser-Thr"/>
    <property type="match status" value="1"/>
</dbReference>
<dbReference type="Gene3D" id="1.10.510.10">
    <property type="entry name" value="Transferase(Phosphotransferase) domain 1"/>
    <property type="match status" value="1"/>
</dbReference>
<evidence type="ECO:0000259" key="1">
    <source>
        <dbReference type="PROSITE" id="PS50011"/>
    </source>
</evidence>
<sequence>MDRIQSGGPALSEGNTLFTEMCGPSRVLNSWTQIELNYGLAESVARDLVRSQVQTLINGISSPWRSVKSTPQPVVAVVMDVLQQELDGAHNTKWYHTACMKCLRKLCKARGAVPSSLFLQDVTKEGDNAIDGGGFADIWKGRFRDTQVCLKVLRVFGTDEQKAKVLRDFCREALVWRQFCHPNVLPFLGVSEDLFAPRYCLISPWMGNGNVMSYLQAHPDHDRLTSLAQIAEGMKYLHDHNPPIAHADIRGVRSLFYILPLSDIDWFY</sequence>
<dbReference type="InterPro" id="IPR011009">
    <property type="entry name" value="Kinase-like_dom_sf"/>
</dbReference>
<feature type="domain" description="Protein kinase" evidence="1">
    <location>
        <begin position="124"/>
        <end position="268"/>
    </location>
</feature>
<dbReference type="SUPFAM" id="SSF56112">
    <property type="entry name" value="Protein kinase-like (PK-like)"/>
    <property type="match status" value="1"/>
</dbReference>
<dbReference type="GO" id="GO:0004674">
    <property type="term" value="F:protein serine/threonine kinase activity"/>
    <property type="evidence" value="ECO:0007669"/>
    <property type="project" value="TreeGrafter"/>
</dbReference>
<proteinExistence type="predicted"/>
<keyword evidence="2" id="KW-0808">Transferase</keyword>
<dbReference type="AlphaFoldDB" id="A0AA39N9K9"/>
<accession>A0AA39N9K9</accession>
<dbReference type="GO" id="GO:0005524">
    <property type="term" value="F:ATP binding"/>
    <property type="evidence" value="ECO:0007669"/>
    <property type="project" value="InterPro"/>
</dbReference>
<reference evidence="2" key="1">
    <citation type="submission" date="2023-06" db="EMBL/GenBank/DDBJ databases">
        <authorList>
            <consortium name="Lawrence Berkeley National Laboratory"/>
            <person name="Ahrendt S."/>
            <person name="Sahu N."/>
            <person name="Indic B."/>
            <person name="Wong-Bajracharya J."/>
            <person name="Merenyi Z."/>
            <person name="Ke H.-M."/>
            <person name="Monk M."/>
            <person name="Kocsube S."/>
            <person name="Drula E."/>
            <person name="Lipzen A."/>
            <person name="Balint B."/>
            <person name="Henrissat B."/>
            <person name="Andreopoulos B."/>
            <person name="Martin F.M."/>
            <person name="Harder C.B."/>
            <person name="Rigling D."/>
            <person name="Ford K.L."/>
            <person name="Foster G.D."/>
            <person name="Pangilinan J."/>
            <person name="Papanicolaou A."/>
            <person name="Barry K."/>
            <person name="LaButti K."/>
            <person name="Viragh M."/>
            <person name="Koriabine M."/>
            <person name="Yan M."/>
            <person name="Riley R."/>
            <person name="Champramary S."/>
            <person name="Plett K.L."/>
            <person name="Tsai I.J."/>
            <person name="Slot J."/>
            <person name="Sipos G."/>
            <person name="Plett J."/>
            <person name="Nagy L.G."/>
            <person name="Grigoriev I.V."/>
        </authorList>
    </citation>
    <scope>NUCLEOTIDE SEQUENCE</scope>
    <source>
        <strain evidence="2">ICMP 16352</strain>
    </source>
</reference>
<comment type="caution">
    <text evidence="2">The sequence shown here is derived from an EMBL/GenBank/DDBJ whole genome shotgun (WGS) entry which is preliminary data.</text>
</comment>
<dbReference type="Proteomes" id="UP001175227">
    <property type="component" value="Unassembled WGS sequence"/>
</dbReference>
<gene>
    <name evidence="2" type="ORF">IW261DRAFT_1408999</name>
</gene>
<dbReference type="PANTHER" id="PTHR44329">
    <property type="entry name" value="SERINE/THREONINE-PROTEIN KINASE TNNI3K-RELATED"/>
    <property type="match status" value="1"/>
</dbReference>
<dbReference type="EMBL" id="JAUEPR010000141">
    <property type="protein sequence ID" value="KAK0461544.1"/>
    <property type="molecule type" value="Genomic_DNA"/>
</dbReference>
<keyword evidence="2" id="KW-0418">Kinase</keyword>
<evidence type="ECO:0000313" key="3">
    <source>
        <dbReference type="Proteomes" id="UP001175227"/>
    </source>
</evidence>
<dbReference type="InterPro" id="IPR051681">
    <property type="entry name" value="Ser/Thr_Kinases-Pseudokinases"/>
</dbReference>
<evidence type="ECO:0000313" key="2">
    <source>
        <dbReference type="EMBL" id="KAK0461544.1"/>
    </source>
</evidence>
<dbReference type="InterPro" id="IPR001245">
    <property type="entry name" value="Ser-Thr/Tyr_kinase_cat_dom"/>
</dbReference>
<dbReference type="PROSITE" id="PS50011">
    <property type="entry name" value="PROTEIN_KINASE_DOM"/>
    <property type="match status" value="1"/>
</dbReference>